<sequence length="257" mass="27677">MRDPVPEAVLDLLARRAELLDRIAERPADKPALGDALGVSRSTVDRAVRELAERGFIERCGDGYRTTAAGRLAAASYGEFRRRSEGIRAAADVLDVLPPDAPLDARALAGAEVVAADGGDPERPARRIAELVGRADEVRGAGGLVADRYVRLYRDRILDGTAVRVVLAPASLERLLAGHADAVAAALETGLVELRESPDAPPFGLRLYSRDDETTMSVTVYDDDLRGIICNDDPGAVEWAAEYVERIWNDARAIPTP</sequence>
<dbReference type="Pfam" id="PF25213">
    <property type="entry name" value="HVO_A0261_N"/>
    <property type="match status" value="1"/>
</dbReference>
<dbReference type="Proteomes" id="UP001596547">
    <property type="component" value="Unassembled WGS sequence"/>
</dbReference>
<evidence type="ECO:0000313" key="4">
    <source>
        <dbReference type="Proteomes" id="UP001596547"/>
    </source>
</evidence>
<dbReference type="InterPro" id="IPR057527">
    <property type="entry name" value="HVO_A0261-like_N"/>
</dbReference>
<organism evidence="3 4">
    <name type="scientific">Halomarina halobia</name>
    <dbReference type="NCBI Taxonomy" id="3033386"/>
    <lineage>
        <taxon>Archaea</taxon>
        <taxon>Methanobacteriati</taxon>
        <taxon>Methanobacteriota</taxon>
        <taxon>Stenosarchaea group</taxon>
        <taxon>Halobacteria</taxon>
        <taxon>Halobacteriales</taxon>
        <taxon>Natronomonadaceae</taxon>
        <taxon>Halomarina</taxon>
    </lineage>
</organism>
<accession>A0ABD6A689</accession>
<proteinExistence type="predicted"/>
<gene>
    <name evidence="3" type="ORF">ACFQPE_03430</name>
</gene>
<dbReference type="InterPro" id="IPR036390">
    <property type="entry name" value="WH_DNA-bd_sf"/>
</dbReference>
<evidence type="ECO:0000259" key="2">
    <source>
        <dbReference type="Pfam" id="PF25213"/>
    </source>
</evidence>
<evidence type="ECO:0000259" key="1">
    <source>
        <dbReference type="Pfam" id="PF08350"/>
    </source>
</evidence>
<feature type="domain" description="Methanogenesis regulatory protein FilR1 middle" evidence="1">
    <location>
        <begin position="121"/>
        <end position="250"/>
    </location>
</feature>
<evidence type="ECO:0000313" key="3">
    <source>
        <dbReference type="EMBL" id="MFC7315846.1"/>
    </source>
</evidence>
<dbReference type="RefSeq" id="WP_276305247.1">
    <property type="nucleotide sequence ID" value="NZ_CP119992.1"/>
</dbReference>
<dbReference type="Gene3D" id="1.10.10.10">
    <property type="entry name" value="Winged helix-like DNA-binding domain superfamily/Winged helix DNA-binding domain"/>
    <property type="match status" value="1"/>
</dbReference>
<protein>
    <submittedName>
        <fullName evidence="3">Helix-turn-helix transcriptional regulator</fullName>
    </submittedName>
</protein>
<dbReference type="AlphaFoldDB" id="A0ABD6A689"/>
<dbReference type="InterPro" id="IPR036388">
    <property type="entry name" value="WH-like_DNA-bd_sf"/>
</dbReference>
<dbReference type="EMBL" id="JBHTBF010000001">
    <property type="protein sequence ID" value="MFC7315846.1"/>
    <property type="molecule type" value="Genomic_DNA"/>
</dbReference>
<comment type="caution">
    <text evidence="3">The sequence shown here is derived from an EMBL/GenBank/DDBJ whole genome shotgun (WGS) entry which is preliminary data.</text>
</comment>
<dbReference type="SUPFAM" id="SSF46785">
    <property type="entry name" value="Winged helix' DNA-binding domain"/>
    <property type="match status" value="1"/>
</dbReference>
<keyword evidence="4" id="KW-1185">Reference proteome</keyword>
<dbReference type="InterPro" id="IPR013561">
    <property type="entry name" value="FilR1_middle_dom"/>
</dbReference>
<dbReference type="GeneID" id="79314824"/>
<name>A0ABD6A689_9EURY</name>
<feature type="domain" description="HVO-A0261-like N-terminal" evidence="2">
    <location>
        <begin position="12"/>
        <end position="84"/>
    </location>
</feature>
<reference evidence="3 4" key="1">
    <citation type="journal article" date="2019" name="Int. J. Syst. Evol. Microbiol.">
        <title>The Global Catalogue of Microorganisms (GCM) 10K type strain sequencing project: providing services to taxonomists for standard genome sequencing and annotation.</title>
        <authorList>
            <consortium name="The Broad Institute Genomics Platform"/>
            <consortium name="The Broad Institute Genome Sequencing Center for Infectious Disease"/>
            <person name="Wu L."/>
            <person name="Ma J."/>
        </authorList>
    </citation>
    <scope>NUCLEOTIDE SEQUENCE [LARGE SCALE GENOMIC DNA]</scope>
    <source>
        <strain evidence="3 4">PSR21</strain>
    </source>
</reference>
<dbReference type="Pfam" id="PF08350">
    <property type="entry name" value="FilR1_middle"/>
    <property type="match status" value="1"/>
</dbReference>